<dbReference type="Gene3D" id="3.30.40.10">
    <property type="entry name" value="Zinc/RING finger domain, C3HC4 (zinc finger)"/>
    <property type="match status" value="1"/>
</dbReference>
<dbReference type="PROSITE" id="PS50012">
    <property type="entry name" value="RCC1_3"/>
    <property type="match status" value="3"/>
</dbReference>
<feature type="domain" description="PHD-type" evidence="8">
    <location>
        <begin position="528"/>
        <end position="578"/>
    </location>
</feature>
<dbReference type="InterPro" id="IPR019787">
    <property type="entry name" value="Znf_PHD-finger"/>
</dbReference>
<feature type="region of interest" description="Disordered" evidence="7">
    <location>
        <begin position="578"/>
        <end position="609"/>
    </location>
</feature>
<dbReference type="InParanoid" id="A0A1Y2FN32"/>
<feature type="repeat" description="RCC1" evidence="6">
    <location>
        <begin position="378"/>
        <end position="432"/>
    </location>
</feature>
<dbReference type="SUPFAM" id="SSF57903">
    <property type="entry name" value="FYVE/PHD zinc finger"/>
    <property type="match status" value="1"/>
</dbReference>
<dbReference type="SMART" id="SM00249">
    <property type="entry name" value="PHD"/>
    <property type="match status" value="1"/>
</dbReference>
<gene>
    <name evidence="9" type="ORF">BCR35DRAFT_302884</name>
</gene>
<evidence type="ECO:0000256" key="3">
    <source>
        <dbReference type="ARBA" id="ARBA00022771"/>
    </source>
</evidence>
<dbReference type="EMBL" id="MCGR01000016">
    <property type="protein sequence ID" value="ORY85401.1"/>
    <property type="molecule type" value="Genomic_DNA"/>
</dbReference>
<keyword evidence="10" id="KW-1185">Reference proteome</keyword>
<evidence type="ECO:0000256" key="5">
    <source>
        <dbReference type="PROSITE-ProRule" id="PRU00146"/>
    </source>
</evidence>
<evidence type="ECO:0000313" key="10">
    <source>
        <dbReference type="Proteomes" id="UP000193467"/>
    </source>
</evidence>
<feature type="region of interest" description="Disordered" evidence="7">
    <location>
        <begin position="438"/>
        <end position="464"/>
    </location>
</feature>
<feature type="repeat" description="RCC1" evidence="6">
    <location>
        <begin position="267"/>
        <end position="322"/>
    </location>
</feature>
<dbReference type="STRING" id="106004.A0A1Y2FN32"/>
<dbReference type="PROSITE" id="PS01359">
    <property type="entry name" value="ZF_PHD_1"/>
    <property type="match status" value="1"/>
</dbReference>
<dbReference type="InterPro" id="IPR019786">
    <property type="entry name" value="Zinc_finger_PHD-type_CS"/>
</dbReference>
<dbReference type="Pfam" id="PF00628">
    <property type="entry name" value="PHD"/>
    <property type="match status" value="1"/>
</dbReference>
<dbReference type="PANTHER" id="PTHR46207">
    <property type="entry name" value="PROTEIN RCC2"/>
    <property type="match status" value="1"/>
</dbReference>
<dbReference type="InterPro" id="IPR013083">
    <property type="entry name" value="Znf_RING/FYVE/PHD"/>
</dbReference>
<dbReference type="Gene3D" id="2.130.10.30">
    <property type="entry name" value="Regulator of chromosome condensation 1/beta-lactamase-inhibitor protein II"/>
    <property type="match status" value="2"/>
</dbReference>
<dbReference type="GO" id="GO:0016020">
    <property type="term" value="C:membrane"/>
    <property type="evidence" value="ECO:0007669"/>
    <property type="project" value="TreeGrafter"/>
</dbReference>
<dbReference type="InterPro" id="IPR028641">
    <property type="entry name" value="RCC2"/>
</dbReference>
<dbReference type="Pfam" id="PF25390">
    <property type="entry name" value="WD40_RLD"/>
    <property type="match status" value="1"/>
</dbReference>
<dbReference type="GO" id="GO:0031267">
    <property type="term" value="F:small GTPase binding"/>
    <property type="evidence" value="ECO:0007669"/>
    <property type="project" value="TreeGrafter"/>
</dbReference>
<sequence length="609" mass="64710">MVSEPWGRLLIAGGTDFATLGRKDKQGKPISNEERPDLPAAHIMRSVANIKFKRVITSHSGCHAVVISLDNKAYLLGRNEHHQLSHPLPTYLTVPHYTSDGQTASPTPSAPQPFPLHSLPDENAPKELKEQGIVDAAVGRGHTILVTERGEAWTAGWNALGQCGQPEEEHIGTFKRVLGELEDEKVIGASAGNSFSMFVTESGKVFAVGTGEKGVLGNGKTGEHIATSKTFYIEQHEPLLVRGAITGKKIVQISSGQLHTIALDDEGYVYAWGFGGLGRLGTGVQVDALVPTLVPQFSGSNPLTRCAKIAAGPANTLFIDNQGLLSLCGKWKLTGDGSSGQPWMTPKYVQDLMGYKWELISAGGSTLFGYSRDEKEGDFTVAWGQNCAYGELAFGPGALKSATKPQRVELLEGIELLDIAAGQNTTFFIARPPPLPLAEGQAEISPSPAVDSPAPAPEPAAAPSGGVDLSGFGFSFGAPPAEKKDDGAAAAGKKQSTTSSKMKKKGRSTTKEEEWNELARYPVVYDAVDSCKICGKEEGPEEALECEMCENAFHGACCNPPVYGVPDGEWFCPECSTRDGPVNPDAPVGEVSKKRKAEDEAAGAANKRK</sequence>
<evidence type="ECO:0000259" key="8">
    <source>
        <dbReference type="PROSITE" id="PS50016"/>
    </source>
</evidence>
<feature type="compositionally biased region" description="Low complexity" evidence="7">
    <location>
        <begin position="488"/>
        <end position="500"/>
    </location>
</feature>
<dbReference type="InterPro" id="IPR009091">
    <property type="entry name" value="RCC1/BLIP-II"/>
</dbReference>
<evidence type="ECO:0000256" key="1">
    <source>
        <dbReference type="ARBA" id="ARBA00022723"/>
    </source>
</evidence>
<keyword evidence="2" id="KW-0677">Repeat</keyword>
<accession>A0A1Y2FN32</accession>
<dbReference type="PANTHER" id="PTHR46207:SF1">
    <property type="entry name" value="PROTEIN RCC2"/>
    <property type="match status" value="1"/>
</dbReference>
<keyword evidence="4" id="KW-0862">Zinc</keyword>
<dbReference type="SUPFAM" id="SSF50985">
    <property type="entry name" value="RCC1/BLIP-II"/>
    <property type="match status" value="1"/>
</dbReference>
<keyword evidence="1" id="KW-0479">Metal-binding</keyword>
<comment type="caution">
    <text evidence="9">The sequence shown here is derived from an EMBL/GenBank/DDBJ whole genome shotgun (WGS) entry which is preliminary data.</text>
</comment>
<dbReference type="OrthoDB" id="5370059at2759"/>
<dbReference type="Proteomes" id="UP000193467">
    <property type="component" value="Unassembled WGS sequence"/>
</dbReference>
<reference evidence="9 10" key="1">
    <citation type="submission" date="2016-07" db="EMBL/GenBank/DDBJ databases">
        <title>Pervasive Adenine N6-methylation of Active Genes in Fungi.</title>
        <authorList>
            <consortium name="DOE Joint Genome Institute"/>
            <person name="Mondo S.J."/>
            <person name="Dannebaum R.O."/>
            <person name="Kuo R.C."/>
            <person name="Labutti K."/>
            <person name="Haridas S."/>
            <person name="Kuo A."/>
            <person name="Salamov A."/>
            <person name="Ahrendt S.R."/>
            <person name="Lipzen A."/>
            <person name="Sullivan W."/>
            <person name="Andreopoulos W.B."/>
            <person name="Clum A."/>
            <person name="Lindquist E."/>
            <person name="Daum C."/>
            <person name="Ramamoorthy G.K."/>
            <person name="Gryganskyi A."/>
            <person name="Culley D."/>
            <person name="Magnuson J.K."/>
            <person name="James T.Y."/>
            <person name="O'Malley M.A."/>
            <person name="Stajich J.E."/>
            <person name="Spatafora J.W."/>
            <person name="Visel A."/>
            <person name="Grigoriev I.V."/>
        </authorList>
    </citation>
    <scope>NUCLEOTIDE SEQUENCE [LARGE SCALE GENOMIC DNA]</scope>
    <source>
        <strain evidence="9 10">62-1032</strain>
    </source>
</reference>
<evidence type="ECO:0000256" key="4">
    <source>
        <dbReference type="ARBA" id="ARBA00022833"/>
    </source>
</evidence>
<dbReference type="InterPro" id="IPR001965">
    <property type="entry name" value="Znf_PHD"/>
</dbReference>
<dbReference type="GO" id="GO:0008270">
    <property type="term" value="F:zinc ion binding"/>
    <property type="evidence" value="ECO:0007669"/>
    <property type="project" value="UniProtKB-KW"/>
</dbReference>
<feature type="region of interest" description="Disordered" evidence="7">
    <location>
        <begin position="481"/>
        <end position="513"/>
    </location>
</feature>
<evidence type="ECO:0000256" key="2">
    <source>
        <dbReference type="ARBA" id="ARBA00022737"/>
    </source>
</evidence>
<feature type="repeat" description="RCC1" evidence="6">
    <location>
        <begin position="203"/>
        <end position="266"/>
    </location>
</feature>
<dbReference type="InterPro" id="IPR058923">
    <property type="entry name" value="RCC1-like_dom"/>
</dbReference>
<dbReference type="InterPro" id="IPR000408">
    <property type="entry name" value="Reg_chr_condens"/>
</dbReference>
<organism evidence="9 10">
    <name type="scientific">Leucosporidium creatinivorum</name>
    <dbReference type="NCBI Taxonomy" id="106004"/>
    <lineage>
        <taxon>Eukaryota</taxon>
        <taxon>Fungi</taxon>
        <taxon>Dikarya</taxon>
        <taxon>Basidiomycota</taxon>
        <taxon>Pucciniomycotina</taxon>
        <taxon>Microbotryomycetes</taxon>
        <taxon>Leucosporidiales</taxon>
        <taxon>Leucosporidium</taxon>
    </lineage>
</organism>
<dbReference type="PROSITE" id="PS00626">
    <property type="entry name" value="RCC1_2"/>
    <property type="match status" value="1"/>
</dbReference>
<proteinExistence type="predicted"/>
<dbReference type="PROSITE" id="PS50016">
    <property type="entry name" value="ZF_PHD_2"/>
    <property type="match status" value="1"/>
</dbReference>
<dbReference type="PRINTS" id="PR00633">
    <property type="entry name" value="RCCNDNSATION"/>
</dbReference>
<name>A0A1Y2FN32_9BASI</name>
<evidence type="ECO:0000256" key="7">
    <source>
        <dbReference type="SAM" id="MobiDB-lite"/>
    </source>
</evidence>
<evidence type="ECO:0000256" key="6">
    <source>
        <dbReference type="PROSITE-ProRule" id="PRU00235"/>
    </source>
</evidence>
<evidence type="ECO:0000313" key="9">
    <source>
        <dbReference type="EMBL" id="ORY85401.1"/>
    </source>
</evidence>
<protein>
    <submittedName>
        <fullName evidence="9">Regulator of chromosome condensation 1/beta-lactamase-inhibitor protein II</fullName>
    </submittedName>
</protein>
<keyword evidence="3 5" id="KW-0863">Zinc-finger</keyword>
<dbReference type="InterPro" id="IPR011011">
    <property type="entry name" value="Znf_FYVE_PHD"/>
</dbReference>
<dbReference type="AlphaFoldDB" id="A0A1Y2FN32"/>